<dbReference type="Gene3D" id="1.20.1070.10">
    <property type="entry name" value="Rhodopsin 7-helix transmembrane proteins"/>
    <property type="match status" value="1"/>
</dbReference>
<accession>A0AA36CF43</accession>
<feature type="compositionally biased region" description="Basic and acidic residues" evidence="1">
    <location>
        <begin position="27"/>
        <end position="51"/>
    </location>
</feature>
<evidence type="ECO:0000256" key="1">
    <source>
        <dbReference type="SAM" id="MobiDB-lite"/>
    </source>
</evidence>
<evidence type="ECO:0000313" key="2">
    <source>
        <dbReference type="EMBL" id="CAJ0567196.1"/>
    </source>
</evidence>
<evidence type="ECO:0000313" key="3">
    <source>
        <dbReference type="Proteomes" id="UP001177023"/>
    </source>
</evidence>
<keyword evidence="3" id="KW-1185">Reference proteome</keyword>
<dbReference type="EMBL" id="CATQJA010001421">
    <property type="protein sequence ID" value="CAJ0567196.1"/>
    <property type="molecule type" value="Genomic_DNA"/>
</dbReference>
<protein>
    <submittedName>
        <fullName evidence="2">Uncharacterized protein</fullName>
    </submittedName>
</protein>
<reference evidence="2" key="1">
    <citation type="submission" date="2023-06" db="EMBL/GenBank/DDBJ databases">
        <authorList>
            <person name="Delattre M."/>
        </authorList>
    </citation>
    <scope>NUCLEOTIDE SEQUENCE</scope>
    <source>
        <strain evidence="2">AF72</strain>
    </source>
</reference>
<feature type="compositionally biased region" description="Basic and acidic residues" evidence="1">
    <location>
        <begin position="1"/>
        <end position="13"/>
    </location>
</feature>
<dbReference type="Proteomes" id="UP001177023">
    <property type="component" value="Unassembled WGS sequence"/>
</dbReference>
<feature type="region of interest" description="Disordered" evidence="1">
    <location>
        <begin position="1"/>
        <end position="51"/>
    </location>
</feature>
<dbReference type="SUPFAM" id="SSF81321">
    <property type="entry name" value="Family A G protein-coupled receptor-like"/>
    <property type="match status" value="1"/>
</dbReference>
<proteinExistence type="predicted"/>
<name>A0AA36CF43_9BILA</name>
<comment type="caution">
    <text evidence="2">The sequence shown here is derived from an EMBL/GenBank/DDBJ whole genome shotgun (WGS) entry which is preliminary data.</text>
</comment>
<organism evidence="2 3">
    <name type="scientific">Mesorhabditis spiculigera</name>
    <dbReference type="NCBI Taxonomy" id="96644"/>
    <lineage>
        <taxon>Eukaryota</taxon>
        <taxon>Metazoa</taxon>
        <taxon>Ecdysozoa</taxon>
        <taxon>Nematoda</taxon>
        <taxon>Chromadorea</taxon>
        <taxon>Rhabditida</taxon>
        <taxon>Rhabditina</taxon>
        <taxon>Rhabditomorpha</taxon>
        <taxon>Rhabditoidea</taxon>
        <taxon>Rhabditidae</taxon>
        <taxon>Mesorhabditinae</taxon>
        <taxon>Mesorhabditis</taxon>
    </lineage>
</organism>
<dbReference type="AlphaFoldDB" id="A0AA36CF43"/>
<feature type="non-terminal residue" evidence="2">
    <location>
        <position position="1"/>
    </location>
</feature>
<gene>
    <name evidence="2" type="ORF">MSPICULIGERA_LOCUS5756</name>
</gene>
<sequence>MCEEKKLAFDKESPVPARNGKSTLSSKTKEQEQRKSEKERKKNERKQESKAAKTLSAILFAFIVTWTPYN</sequence>